<reference evidence="2" key="1">
    <citation type="submission" date="2023-07" db="EMBL/GenBank/DDBJ databases">
        <title>Genome content predicts the carbon catabolic preferences of heterotrophic bacteria.</title>
        <authorList>
            <person name="Gralka M."/>
        </authorList>
    </citation>
    <scope>NUCLEOTIDE SEQUENCE</scope>
    <source>
        <strain evidence="2">I3M17_2</strain>
    </source>
</reference>
<feature type="transmembrane region" description="Helical" evidence="1">
    <location>
        <begin position="7"/>
        <end position="31"/>
    </location>
</feature>
<evidence type="ECO:0000313" key="3">
    <source>
        <dbReference type="Proteomes" id="UP001169760"/>
    </source>
</evidence>
<evidence type="ECO:0000313" key="2">
    <source>
        <dbReference type="EMBL" id="MDO6422794.1"/>
    </source>
</evidence>
<proteinExistence type="predicted"/>
<keyword evidence="1" id="KW-0472">Membrane</keyword>
<comment type="caution">
    <text evidence="2">The sequence shown here is derived from an EMBL/GenBank/DDBJ whole genome shotgun (WGS) entry which is preliminary data.</text>
</comment>
<protein>
    <recommendedName>
        <fullName evidence="4">Transmembrane protein</fullName>
    </recommendedName>
</protein>
<gene>
    <name evidence="2" type="ORF">Q4521_09930</name>
</gene>
<keyword evidence="1" id="KW-0812">Transmembrane</keyword>
<keyword evidence="1" id="KW-1133">Transmembrane helix</keyword>
<name>A0AAW7X8U6_9GAMM</name>
<evidence type="ECO:0008006" key="4">
    <source>
        <dbReference type="Google" id="ProtNLM"/>
    </source>
</evidence>
<sequence length="73" mass="7837">MDYRKVLLAAHVAMAVALIICVGAVLVAYVYYESFSLLQQVGAHILLIVSPAALKLGYVARLTALHRLGLAVN</sequence>
<dbReference type="AlphaFoldDB" id="A0AAW7X8U6"/>
<evidence type="ECO:0000256" key="1">
    <source>
        <dbReference type="SAM" id="Phobius"/>
    </source>
</evidence>
<dbReference type="EMBL" id="JAUOPB010000006">
    <property type="protein sequence ID" value="MDO6422794.1"/>
    <property type="molecule type" value="Genomic_DNA"/>
</dbReference>
<accession>A0AAW7X8U6</accession>
<dbReference type="RefSeq" id="WP_303492688.1">
    <property type="nucleotide sequence ID" value="NZ_JAUOPB010000006.1"/>
</dbReference>
<feature type="transmembrane region" description="Helical" evidence="1">
    <location>
        <begin position="37"/>
        <end position="58"/>
    </location>
</feature>
<dbReference type="Proteomes" id="UP001169760">
    <property type="component" value="Unassembled WGS sequence"/>
</dbReference>
<organism evidence="2 3">
    <name type="scientific">Saccharophagus degradans</name>
    <dbReference type="NCBI Taxonomy" id="86304"/>
    <lineage>
        <taxon>Bacteria</taxon>
        <taxon>Pseudomonadati</taxon>
        <taxon>Pseudomonadota</taxon>
        <taxon>Gammaproteobacteria</taxon>
        <taxon>Cellvibrionales</taxon>
        <taxon>Cellvibrionaceae</taxon>
        <taxon>Saccharophagus</taxon>
    </lineage>
</organism>